<proteinExistence type="predicted"/>
<dbReference type="Proteomes" id="UP001271263">
    <property type="component" value="Unassembled WGS sequence"/>
</dbReference>
<evidence type="ECO:0000313" key="1">
    <source>
        <dbReference type="EMBL" id="MDR8523188.1"/>
    </source>
</evidence>
<protein>
    <submittedName>
        <fullName evidence="1">Uncharacterized protein</fullName>
    </submittedName>
</protein>
<dbReference type="EMBL" id="JAPMLD010000003">
    <property type="protein sequence ID" value="MDW4824329.1"/>
    <property type="molecule type" value="Genomic_DNA"/>
</dbReference>
<dbReference type="EMBL" id="JAPMLE010000001">
    <property type="protein sequence ID" value="MDR8523188.1"/>
    <property type="molecule type" value="Genomic_DNA"/>
</dbReference>
<reference evidence="1" key="2">
    <citation type="submission" date="2022-11" db="EMBL/GenBank/DDBJ databases">
        <title>Prophages regulate Shewanella fidelis motility and biofilm formation: implications for gut colonization dynamics in Ciona robusta.</title>
        <authorList>
            <person name="Natarajan O."/>
            <person name="Gibboney S.L."/>
            <person name="Young M.N."/>
            <person name="Lim S.J."/>
            <person name="Pluta N."/>
            <person name="Atkinson C.G.F."/>
            <person name="Leigh B.A."/>
            <person name="Liberti A."/>
            <person name="Kees E."/>
            <person name="Breitbart M."/>
            <person name="Gralnick J."/>
            <person name="Dishaw L.J."/>
        </authorList>
    </citation>
    <scope>NUCLEOTIDE SEQUENCE</scope>
    <source>
        <strain evidence="1">3313</strain>
    </source>
</reference>
<evidence type="ECO:0000313" key="4">
    <source>
        <dbReference type="Proteomes" id="UP001271263"/>
    </source>
</evidence>
<evidence type="ECO:0000313" key="2">
    <source>
        <dbReference type="EMBL" id="MDW4824329.1"/>
    </source>
</evidence>
<dbReference type="Proteomes" id="UP001259340">
    <property type="component" value="Unassembled WGS sequence"/>
</dbReference>
<dbReference type="AlphaFoldDB" id="A0AAW8NMN2"/>
<reference evidence="2 4" key="1">
    <citation type="journal article" date="2022" name="bioRxiv">
        <title>Prophages regulate Shewanella fidelis 3313 motility and biofilm formation: implications for gut colonization dynamics in Ciona robusta.</title>
        <authorList>
            <person name="Natarajan O."/>
            <person name="Gibboney S.L."/>
            <person name="Young M.N."/>
            <person name="Lim S.J."/>
            <person name="Pluta N."/>
            <person name="Atkinson C.G."/>
            <person name="Leigh B.A."/>
            <person name="Liberti A."/>
            <person name="Kees E.D."/>
            <person name="Breitbart M."/>
            <person name="Gralnick J.A."/>
            <person name="Dishaw L.J."/>
        </authorList>
    </citation>
    <scope>NUCLEOTIDE SEQUENCE [LARGE SCALE GENOMIC DNA]</scope>
    <source>
        <strain evidence="2 4">JG4066</strain>
    </source>
</reference>
<keyword evidence="4" id="KW-1185">Reference proteome</keyword>
<comment type="caution">
    <text evidence="1">The sequence shown here is derived from an EMBL/GenBank/DDBJ whole genome shotgun (WGS) entry which is preliminary data.</text>
</comment>
<dbReference type="RefSeq" id="WP_281171847.1">
    <property type="nucleotide sequence ID" value="NZ_JAPMLA010000003.1"/>
</dbReference>
<evidence type="ECO:0000313" key="3">
    <source>
        <dbReference type="Proteomes" id="UP001259340"/>
    </source>
</evidence>
<sequence>MPDTGNKQVSAKQTSTLVVLDNIASMHVCIDNPHIRDIKFD</sequence>
<accession>A0AAW8NMN2</accession>
<organism evidence="1 3">
    <name type="scientific">Shewanella fidelis</name>
    <dbReference type="NCBI Taxonomy" id="173509"/>
    <lineage>
        <taxon>Bacteria</taxon>
        <taxon>Pseudomonadati</taxon>
        <taxon>Pseudomonadota</taxon>
        <taxon>Gammaproteobacteria</taxon>
        <taxon>Alteromonadales</taxon>
        <taxon>Shewanellaceae</taxon>
        <taxon>Shewanella</taxon>
    </lineage>
</organism>
<gene>
    <name evidence="1" type="ORF">OS133_05735</name>
    <name evidence="2" type="ORF">OS134_09695</name>
</gene>
<name>A0AAW8NMN2_9GAMM</name>